<sequence length="79" mass="9101">VPHVFQQKLSAEKTPTLEEALPAFEVMIKAWEKQQEKHPETSNIIQKGINKLSNYQERIEDVPAYTLAMSTFHFPSLMS</sequence>
<dbReference type="EMBL" id="JARKIE010000004">
    <property type="protein sequence ID" value="KAJ7708100.1"/>
    <property type="molecule type" value="Genomic_DNA"/>
</dbReference>
<feature type="non-terminal residue" evidence="1">
    <location>
        <position position="1"/>
    </location>
</feature>
<comment type="caution">
    <text evidence="1">The sequence shown here is derived from an EMBL/GenBank/DDBJ whole genome shotgun (WGS) entry which is preliminary data.</text>
</comment>
<organism evidence="1 2">
    <name type="scientific">Mycena rosella</name>
    <name type="common">Pink bonnet</name>
    <name type="synonym">Agaricus rosellus</name>
    <dbReference type="NCBI Taxonomy" id="1033263"/>
    <lineage>
        <taxon>Eukaryota</taxon>
        <taxon>Fungi</taxon>
        <taxon>Dikarya</taxon>
        <taxon>Basidiomycota</taxon>
        <taxon>Agaricomycotina</taxon>
        <taxon>Agaricomycetes</taxon>
        <taxon>Agaricomycetidae</taxon>
        <taxon>Agaricales</taxon>
        <taxon>Marasmiineae</taxon>
        <taxon>Mycenaceae</taxon>
        <taxon>Mycena</taxon>
    </lineage>
</organism>
<evidence type="ECO:0000313" key="1">
    <source>
        <dbReference type="EMBL" id="KAJ7708100.1"/>
    </source>
</evidence>
<evidence type="ECO:0000313" key="2">
    <source>
        <dbReference type="Proteomes" id="UP001221757"/>
    </source>
</evidence>
<dbReference type="Proteomes" id="UP001221757">
    <property type="component" value="Unassembled WGS sequence"/>
</dbReference>
<protein>
    <submittedName>
        <fullName evidence="1">Uncharacterized protein</fullName>
    </submittedName>
</protein>
<name>A0AAD7MAQ8_MYCRO</name>
<dbReference type="AlphaFoldDB" id="A0AAD7MAQ8"/>
<keyword evidence="2" id="KW-1185">Reference proteome</keyword>
<accession>A0AAD7MAQ8</accession>
<reference evidence="1" key="1">
    <citation type="submission" date="2023-03" db="EMBL/GenBank/DDBJ databases">
        <title>Massive genome expansion in bonnet fungi (Mycena s.s.) driven by repeated elements and novel gene families across ecological guilds.</title>
        <authorList>
            <consortium name="Lawrence Berkeley National Laboratory"/>
            <person name="Harder C.B."/>
            <person name="Miyauchi S."/>
            <person name="Viragh M."/>
            <person name="Kuo A."/>
            <person name="Thoen E."/>
            <person name="Andreopoulos B."/>
            <person name="Lu D."/>
            <person name="Skrede I."/>
            <person name="Drula E."/>
            <person name="Henrissat B."/>
            <person name="Morin E."/>
            <person name="Kohler A."/>
            <person name="Barry K."/>
            <person name="LaButti K."/>
            <person name="Morin E."/>
            <person name="Salamov A."/>
            <person name="Lipzen A."/>
            <person name="Mereny Z."/>
            <person name="Hegedus B."/>
            <person name="Baldrian P."/>
            <person name="Stursova M."/>
            <person name="Weitz H."/>
            <person name="Taylor A."/>
            <person name="Grigoriev I.V."/>
            <person name="Nagy L.G."/>
            <person name="Martin F."/>
            <person name="Kauserud H."/>
        </authorList>
    </citation>
    <scope>NUCLEOTIDE SEQUENCE</scope>
    <source>
        <strain evidence="1">CBHHK067</strain>
    </source>
</reference>
<gene>
    <name evidence="1" type="ORF">B0H17DRAFT_917296</name>
</gene>
<proteinExistence type="predicted"/>